<dbReference type="AlphaFoldDB" id="X1VD10"/>
<feature type="non-terminal residue" evidence="1">
    <location>
        <position position="1"/>
    </location>
</feature>
<dbReference type="EMBL" id="BARW01028943">
    <property type="protein sequence ID" value="GAJ04190.1"/>
    <property type="molecule type" value="Genomic_DNA"/>
</dbReference>
<organism evidence="1">
    <name type="scientific">marine sediment metagenome</name>
    <dbReference type="NCBI Taxonomy" id="412755"/>
    <lineage>
        <taxon>unclassified sequences</taxon>
        <taxon>metagenomes</taxon>
        <taxon>ecological metagenomes</taxon>
    </lineage>
</organism>
<name>X1VD10_9ZZZZ</name>
<protein>
    <submittedName>
        <fullName evidence="1">Uncharacterized protein</fullName>
    </submittedName>
</protein>
<sequence length="58" mass="7170">KFKEAGEYLKNILITLFKAPFYTKKHAKDYLKFQKQWVKMMKFLKDDPVLKKYFISKY</sequence>
<comment type="caution">
    <text evidence="1">The sequence shown here is derived from an EMBL/GenBank/DDBJ whole genome shotgun (WGS) entry which is preliminary data.</text>
</comment>
<reference evidence="1" key="1">
    <citation type="journal article" date="2014" name="Front. Microbiol.">
        <title>High frequency of phylogenetically diverse reductive dehalogenase-homologous genes in deep subseafloor sedimentary metagenomes.</title>
        <authorList>
            <person name="Kawai M."/>
            <person name="Futagami T."/>
            <person name="Toyoda A."/>
            <person name="Takaki Y."/>
            <person name="Nishi S."/>
            <person name="Hori S."/>
            <person name="Arai W."/>
            <person name="Tsubouchi T."/>
            <person name="Morono Y."/>
            <person name="Uchiyama I."/>
            <person name="Ito T."/>
            <person name="Fujiyama A."/>
            <person name="Inagaki F."/>
            <person name="Takami H."/>
        </authorList>
    </citation>
    <scope>NUCLEOTIDE SEQUENCE</scope>
    <source>
        <strain evidence="1">Expedition CK06-06</strain>
    </source>
</reference>
<gene>
    <name evidence="1" type="ORF">S12H4_46613</name>
</gene>
<proteinExistence type="predicted"/>
<evidence type="ECO:0000313" key="1">
    <source>
        <dbReference type="EMBL" id="GAJ04190.1"/>
    </source>
</evidence>
<accession>X1VD10</accession>